<dbReference type="STRING" id="1826909.A5893_02210"/>
<protein>
    <submittedName>
        <fullName evidence="1">Uncharacterized protein</fullName>
    </submittedName>
</protein>
<reference evidence="1 2" key="1">
    <citation type="submission" date="2016-04" db="EMBL/GenBank/DDBJ databases">
        <authorList>
            <person name="Evans L.H."/>
            <person name="Alamgir A."/>
            <person name="Owens N."/>
            <person name="Weber N.D."/>
            <person name="Virtaneva K."/>
            <person name="Barbian K."/>
            <person name="Babar A."/>
            <person name="Rosenke K."/>
        </authorList>
    </citation>
    <scope>NUCLEOTIDE SEQUENCE [LARGE SCALE GENOMIC DNA]</scope>
    <source>
        <strain evidence="1 2">CCM 8644</strain>
    </source>
</reference>
<dbReference type="Proteomes" id="UP000078459">
    <property type="component" value="Unassembled WGS sequence"/>
</dbReference>
<dbReference type="InterPro" id="IPR011042">
    <property type="entry name" value="6-blade_b-propeller_TolB-like"/>
</dbReference>
<dbReference type="InterPro" id="IPR011659">
    <property type="entry name" value="WD40"/>
</dbReference>
<keyword evidence="2" id="KW-1185">Reference proteome</keyword>
<dbReference type="SUPFAM" id="SSF82171">
    <property type="entry name" value="DPP6 N-terminal domain-like"/>
    <property type="match status" value="1"/>
</dbReference>
<comment type="caution">
    <text evidence="1">The sequence shown here is derived from an EMBL/GenBank/DDBJ whole genome shotgun (WGS) entry which is preliminary data.</text>
</comment>
<reference evidence="1 2" key="2">
    <citation type="submission" date="2016-06" db="EMBL/GenBank/DDBJ databases">
        <title>Pedobacter psychrophilus sp. nov., isolated from Antarctic fragmentary rock.</title>
        <authorList>
            <person name="Svec P."/>
        </authorList>
    </citation>
    <scope>NUCLEOTIDE SEQUENCE [LARGE SCALE GENOMIC DNA]</scope>
    <source>
        <strain evidence="1 2">CCM 8644</strain>
    </source>
</reference>
<gene>
    <name evidence="1" type="ORF">A5893_02210</name>
</gene>
<dbReference type="PROSITE" id="PS51257">
    <property type="entry name" value="PROKAR_LIPOPROTEIN"/>
    <property type="match status" value="1"/>
</dbReference>
<dbReference type="OrthoDB" id="9809364at2"/>
<dbReference type="AlphaFoldDB" id="A0A179DN61"/>
<dbReference type="Gene3D" id="2.120.10.30">
    <property type="entry name" value="TolB, C-terminal domain"/>
    <property type="match status" value="2"/>
</dbReference>
<evidence type="ECO:0000313" key="2">
    <source>
        <dbReference type="Proteomes" id="UP000078459"/>
    </source>
</evidence>
<dbReference type="Pfam" id="PF07676">
    <property type="entry name" value="PD40"/>
    <property type="match status" value="2"/>
</dbReference>
<name>A0A179DN61_9SPHI</name>
<sequence length="320" mass="36898">MKVTNTIFLLFLTLGACSTIKKTDEPLKYSDRTISIPEKFAEGIISTDEASEFDICFAPNGKTAFFTRRTGSEKQKLWQTNFENDMWTKSIQLPFSTDRDETPFFSRDEKTLYFGSDRLIEGRPSKGNFDMNIWRVEWINNKWGSPEPLNSNINAVQEVKEEWPSSNENFIFSLDNENFIYTTMLRGDKVLEVYKTTKKGDEFTKPEKITGLFQNEKSWKYSAVLSPDGQYLVFNSYEAEGGVGGEDVFISKKTSNGWTKAKSIGNLVNTKAEESSPRFSPDGKYFFFGREFKKKPNEDGIWNVFFIETAYLNFETLFNN</sequence>
<organism evidence="1 2">
    <name type="scientific">Pedobacter psychrophilus</name>
    <dbReference type="NCBI Taxonomy" id="1826909"/>
    <lineage>
        <taxon>Bacteria</taxon>
        <taxon>Pseudomonadati</taxon>
        <taxon>Bacteroidota</taxon>
        <taxon>Sphingobacteriia</taxon>
        <taxon>Sphingobacteriales</taxon>
        <taxon>Sphingobacteriaceae</taxon>
        <taxon>Pedobacter</taxon>
    </lineage>
</organism>
<evidence type="ECO:0000313" key="1">
    <source>
        <dbReference type="EMBL" id="OAQ41953.1"/>
    </source>
</evidence>
<accession>A0A179DN61</accession>
<proteinExistence type="predicted"/>
<dbReference type="RefSeq" id="WP_068820985.1">
    <property type="nucleotide sequence ID" value="NZ_LWHJ01000011.1"/>
</dbReference>
<dbReference type="EMBL" id="LWHJ01000011">
    <property type="protein sequence ID" value="OAQ41953.1"/>
    <property type="molecule type" value="Genomic_DNA"/>
</dbReference>